<keyword evidence="8" id="KW-0442">Lipid degradation</keyword>
<organism evidence="16 17">
    <name type="scientific">Salinimonas iocasae</name>
    <dbReference type="NCBI Taxonomy" id="2572577"/>
    <lineage>
        <taxon>Bacteria</taxon>
        <taxon>Pseudomonadati</taxon>
        <taxon>Pseudomonadota</taxon>
        <taxon>Gammaproteobacteria</taxon>
        <taxon>Alteromonadales</taxon>
        <taxon>Alteromonadaceae</taxon>
        <taxon>Alteromonas/Salinimonas group</taxon>
        <taxon>Salinimonas</taxon>
    </lineage>
</organism>
<evidence type="ECO:0000256" key="9">
    <source>
        <dbReference type="ARBA" id="ARBA00022989"/>
    </source>
</evidence>
<dbReference type="EMBL" id="CP039852">
    <property type="protein sequence ID" value="QCZ93734.1"/>
    <property type="molecule type" value="Genomic_DNA"/>
</dbReference>
<comment type="function">
    <text evidence="1">May be involved in the folding of the extracellular lipase during its passage through the periplasm.</text>
</comment>
<keyword evidence="10" id="KW-0443">Lipid metabolism</keyword>
<gene>
    <name evidence="16" type="ORF">FBQ74_09615</name>
</gene>
<dbReference type="GO" id="GO:0006457">
    <property type="term" value="P:protein folding"/>
    <property type="evidence" value="ECO:0007669"/>
    <property type="project" value="InterPro"/>
</dbReference>
<dbReference type="SUPFAM" id="SSF158855">
    <property type="entry name" value="Lipase chaperone-like"/>
    <property type="match status" value="1"/>
</dbReference>
<evidence type="ECO:0000256" key="3">
    <source>
        <dbReference type="ARBA" id="ARBA00010358"/>
    </source>
</evidence>
<keyword evidence="12" id="KW-0143">Chaperone</keyword>
<keyword evidence="5" id="KW-1003">Cell membrane</keyword>
<dbReference type="GO" id="GO:0005886">
    <property type="term" value="C:plasma membrane"/>
    <property type="evidence" value="ECO:0007669"/>
    <property type="project" value="UniProtKB-SubCell"/>
</dbReference>
<evidence type="ECO:0000256" key="5">
    <source>
        <dbReference type="ARBA" id="ARBA00022475"/>
    </source>
</evidence>
<keyword evidence="11" id="KW-0472">Membrane</keyword>
<evidence type="ECO:0000256" key="6">
    <source>
        <dbReference type="ARBA" id="ARBA00022519"/>
    </source>
</evidence>
<dbReference type="Proteomes" id="UP000304912">
    <property type="component" value="Chromosome"/>
</dbReference>
<keyword evidence="17" id="KW-1185">Reference proteome</keyword>
<dbReference type="GO" id="GO:0016042">
    <property type="term" value="P:lipid catabolic process"/>
    <property type="evidence" value="ECO:0007669"/>
    <property type="project" value="UniProtKB-KW"/>
</dbReference>
<keyword evidence="7" id="KW-0812">Transmembrane</keyword>
<sequence length="327" mass="37467">MLRRGHALFTALAAGAIITGWALWFDSDLSQPRSDILKPEASTSGQSLFSRTANEVTLADKKQHKGSSVSAKRFLLNADTRIRFDRFIFEHEGRAPASLKELYATQVEKQQYEPKSSAYLTDLFNRYINYKVQLKALDAPVSSTDIRAMTYRLQSKQDLQHTLFTQQEYRHFFSQDAAYDNAALERLQIAADQVLSGKQKSDFIEEQLNSLPDSQKKSFQPSINVNRLSELQRTYDSPEVCYQAVSAEFGHDVARRLNKSADDQSQWQEKVKSFRRWRNNLMRSDALSEDQVEAQVSQKKASMFTKTEQRRLQVYLENPALLEEGGS</sequence>
<reference evidence="16 17" key="1">
    <citation type="submission" date="2019-04" db="EMBL/GenBank/DDBJ databases">
        <title>Salinimonas iocasae sp. nov., a halophilic bacterium isolated from the outer tube casing of tubeworms in Okinawa Trough.</title>
        <authorList>
            <person name="Zhang H."/>
            <person name="Wang H."/>
            <person name="Li C."/>
        </authorList>
    </citation>
    <scope>NUCLEOTIDE SEQUENCE [LARGE SCALE GENOMIC DNA]</scope>
    <source>
        <strain evidence="16 17">KX18D6</strain>
    </source>
</reference>
<comment type="similarity">
    <text evidence="3">Belongs to the lipase chaperone family.</text>
</comment>
<evidence type="ECO:0000256" key="7">
    <source>
        <dbReference type="ARBA" id="ARBA00022692"/>
    </source>
</evidence>
<evidence type="ECO:0000313" key="17">
    <source>
        <dbReference type="Proteomes" id="UP000304912"/>
    </source>
</evidence>
<evidence type="ECO:0000256" key="15">
    <source>
        <dbReference type="ARBA" id="ARBA00033028"/>
    </source>
</evidence>
<evidence type="ECO:0000256" key="10">
    <source>
        <dbReference type="ARBA" id="ARBA00023098"/>
    </source>
</evidence>
<dbReference type="AlphaFoldDB" id="A0A5B7YDP6"/>
<evidence type="ECO:0000256" key="14">
    <source>
        <dbReference type="ARBA" id="ARBA00031542"/>
    </source>
</evidence>
<evidence type="ECO:0000313" key="16">
    <source>
        <dbReference type="EMBL" id="QCZ93734.1"/>
    </source>
</evidence>
<dbReference type="OrthoDB" id="6261068at2"/>
<evidence type="ECO:0000256" key="1">
    <source>
        <dbReference type="ARBA" id="ARBA00003280"/>
    </source>
</evidence>
<evidence type="ECO:0000256" key="13">
    <source>
        <dbReference type="ARBA" id="ARBA00030948"/>
    </source>
</evidence>
<evidence type="ECO:0000256" key="4">
    <source>
        <dbReference type="ARBA" id="ARBA00019692"/>
    </source>
</evidence>
<evidence type="ECO:0000256" key="2">
    <source>
        <dbReference type="ARBA" id="ARBA00004383"/>
    </source>
</evidence>
<evidence type="ECO:0000256" key="11">
    <source>
        <dbReference type="ARBA" id="ARBA00023136"/>
    </source>
</evidence>
<proteinExistence type="inferred from homology"/>
<name>A0A5B7YDP6_9ALTE</name>
<evidence type="ECO:0000256" key="12">
    <source>
        <dbReference type="ARBA" id="ARBA00023186"/>
    </source>
</evidence>
<dbReference type="Pfam" id="PF03280">
    <property type="entry name" value="Lipase_chap"/>
    <property type="match status" value="1"/>
</dbReference>
<accession>A0A5B7YDP6</accession>
<keyword evidence="9" id="KW-1133">Transmembrane helix</keyword>
<keyword evidence="6" id="KW-0997">Cell inner membrane</keyword>
<comment type="subcellular location">
    <subcellularLocation>
        <location evidence="2">Cell inner membrane</location>
        <topology evidence="2">Single-pass membrane protein</topology>
        <orientation evidence="2">Periplasmic side</orientation>
    </subcellularLocation>
</comment>
<dbReference type="InterPro" id="IPR004961">
    <property type="entry name" value="Lipase_chaperone"/>
</dbReference>
<protein>
    <recommendedName>
        <fullName evidence="4">Lipase chaperone</fullName>
    </recommendedName>
    <alternativeName>
        <fullName evidence="15">Lipase foldase</fullName>
    </alternativeName>
    <alternativeName>
        <fullName evidence="13">Lipase helper protein</fullName>
    </alternativeName>
    <alternativeName>
        <fullName evidence="14">Lipase modulator</fullName>
    </alternativeName>
</protein>
<evidence type="ECO:0000256" key="8">
    <source>
        <dbReference type="ARBA" id="ARBA00022963"/>
    </source>
</evidence>
<dbReference type="GO" id="GO:0051082">
    <property type="term" value="F:unfolded protein binding"/>
    <property type="evidence" value="ECO:0007669"/>
    <property type="project" value="InterPro"/>
</dbReference>
<dbReference type="RefSeq" id="WP_139756478.1">
    <property type="nucleotide sequence ID" value="NZ_CP039852.1"/>
</dbReference>
<dbReference type="KEGG" id="salk:FBQ74_09615"/>